<reference evidence="1 2" key="1">
    <citation type="journal article" date="2019" name="Int. J. Syst. Evol. Microbiol.">
        <title>The Global Catalogue of Microorganisms (GCM) 10K type strain sequencing project: providing services to taxonomists for standard genome sequencing and annotation.</title>
        <authorList>
            <consortium name="The Broad Institute Genomics Platform"/>
            <consortium name="The Broad Institute Genome Sequencing Center for Infectious Disease"/>
            <person name="Wu L."/>
            <person name="Ma J."/>
        </authorList>
    </citation>
    <scope>NUCLEOTIDE SEQUENCE [LARGE SCALE GENOMIC DNA]</scope>
    <source>
        <strain evidence="1 2">JCM 14901</strain>
    </source>
</reference>
<proteinExistence type="predicted"/>
<gene>
    <name evidence="1" type="ORF">GCM10009776_34450</name>
</gene>
<dbReference type="SUPFAM" id="SSF56281">
    <property type="entry name" value="Metallo-hydrolase/oxidoreductase"/>
    <property type="match status" value="1"/>
</dbReference>
<name>A0ABN2RFZ7_9MICO</name>
<dbReference type="CDD" id="cd07713">
    <property type="entry name" value="DHPS-like_MBL-fold"/>
    <property type="match status" value="1"/>
</dbReference>
<accession>A0ABN2RFZ7</accession>
<dbReference type="EMBL" id="BAAAOG010000010">
    <property type="protein sequence ID" value="GAA1968470.1"/>
    <property type="molecule type" value="Genomic_DNA"/>
</dbReference>
<evidence type="ECO:0008006" key="3">
    <source>
        <dbReference type="Google" id="ProtNLM"/>
    </source>
</evidence>
<dbReference type="InterPro" id="IPR036866">
    <property type="entry name" value="RibonucZ/Hydroxyglut_hydro"/>
</dbReference>
<dbReference type="Gene3D" id="3.60.15.10">
    <property type="entry name" value="Ribonuclease Z/Hydroxyacylglutathione hydrolase-like"/>
    <property type="match status" value="1"/>
</dbReference>
<protein>
    <recommendedName>
        <fullName evidence="3">MBL fold metallo-hydrolase</fullName>
    </recommendedName>
</protein>
<dbReference type="InterPro" id="IPR041712">
    <property type="entry name" value="DHPS-like_MBL-fold"/>
</dbReference>
<dbReference type="PANTHER" id="PTHR13754:SF13">
    <property type="entry name" value="METALLO-BETA-LACTAMASE SUPERFAMILY PROTEIN (AFU_ORTHOLOGUE AFUA_3G07630)"/>
    <property type="match status" value="1"/>
</dbReference>
<evidence type="ECO:0000313" key="1">
    <source>
        <dbReference type="EMBL" id="GAA1968470.1"/>
    </source>
</evidence>
<organism evidence="1 2">
    <name type="scientific">Microbacterium deminutum</name>
    <dbReference type="NCBI Taxonomy" id="344164"/>
    <lineage>
        <taxon>Bacteria</taxon>
        <taxon>Bacillati</taxon>
        <taxon>Actinomycetota</taxon>
        <taxon>Actinomycetes</taxon>
        <taxon>Micrococcales</taxon>
        <taxon>Microbacteriaceae</taxon>
        <taxon>Microbacterium</taxon>
    </lineage>
</organism>
<keyword evidence="2" id="KW-1185">Reference proteome</keyword>
<sequence length="214" mass="22609">MGGLAHLLTVNPTLTVWAPDEPFGVFGSQLDATFPRADNSLAPHERYFDGNRDGIWKTGSAWPRADFHLVSAITEIAPGITLIALVSDRPGTVELRELSLALDTPDGIVLVVGCSHPGIANIVEAARPINSEILCVVGGLHLLVAGDLEIASTVALLHDTYHVKYIAPGHCTGEPTLIALKKVFGARCLYARVGSTLSLGGSPTTETQPRSTAK</sequence>
<dbReference type="InterPro" id="IPR052926">
    <property type="entry name" value="Metallo-beta-lactamase_dom"/>
</dbReference>
<evidence type="ECO:0000313" key="2">
    <source>
        <dbReference type="Proteomes" id="UP001499933"/>
    </source>
</evidence>
<dbReference type="Proteomes" id="UP001499933">
    <property type="component" value="Unassembled WGS sequence"/>
</dbReference>
<dbReference type="PANTHER" id="PTHR13754">
    <property type="entry name" value="METALLO-BETA-LACTAMASE SUPERFAMILY PROTEIN"/>
    <property type="match status" value="1"/>
</dbReference>
<comment type="caution">
    <text evidence="1">The sequence shown here is derived from an EMBL/GenBank/DDBJ whole genome shotgun (WGS) entry which is preliminary data.</text>
</comment>